<name>A0A0J7KB10_LASNI</name>
<dbReference type="STRING" id="67767.A0A0J7KB10"/>
<dbReference type="GO" id="GO:0071897">
    <property type="term" value="P:DNA biosynthetic process"/>
    <property type="evidence" value="ECO:0007669"/>
    <property type="project" value="UniProtKB-ARBA"/>
</dbReference>
<comment type="caution">
    <text evidence="1">The sequence shown here is derived from an EMBL/GenBank/DDBJ whole genome shotgun (WGS) entry which is preliminary data.</text>
</comment>
<dbReference type="SUPFAM" id="SSF56672">
    <property type="entry name" value="DNA/RNA polymerases"/>
    <property type="match status" value="1"/>
</dbReference>
<dbReference type="PaxDb" id="67767-A0A0J7KB10"/>
<dbReference type="PANTHER" id="PTHR47331:SF1">
    <property type="entry name" value="GAG-LIKE PROTEIN"/>
    <property type="match status" value="1"/>
</dbReference>
<dbReference type="Proteomes" id="UP000036403">
    <property type="component" value="Unassembled WGS sequence"/>
</dbReference>
<gene>
    <name evidence="1" type="ORF">RF55_13124</name>
</gene>
<evidence type="ECO:0008006" key="3">
    <source>
        <dbReference type="Google" id="ProtNLM"/>
    </source>
</evidence>
<sequence length="486" mass="54717">MSEILTKQETLFYSVSRALENFKKLGKNNYTGAKIRSRITALKDIWIKCVQTHADLLRIVPEEKRDDIKYFKDHHFDNHEDKYNETLDYMADCLEEIEPHNQSIDQGHQSSPVISSLSLSHLPPIKIPPFSVIDTHPVLTTTASILNSLTSYSPSSVLSHVNWPHLAGLNLADPDPLSKDPIDIIIGADLYSELLLDGIRKGSPGQPIAQQTILGWVLSGPTSISTTAPRTFTAQHCSGTLSLDQALCKFWELEEIPFKTPLSPDEQQCEEHFLATHARRSDGRYVVNIPFKKGPPIDIGDSRQIAERCLKALHCRFQVNPELKTKYANFITEYEALGHMRKSENLTDLSQCVYIPHHPRILWNENPTEPPHEYQLLTVTYGTASAPFLALRVLKQLVTDEGESFPLAVPVLQNNTYVDDVLFGADDIPLLRQTRDQVRALLQRGGFELRKWSSNFSARLAIKFAPCCNAADLSYENGRVIHLSSS</sequence>
<dbReference type="EMBL" id="LBMM01010279">
    <property type="protein sequence ID" value="KMQ87558.1"/>
    <property type="molecule type" value="Genomic_DNA"/>
</dbReference>
<dbReference type="PANTHER" id="PTHR47331">
    <property type="entry name" value="PHD-TYPE DOMAIN-CONTAINING PROTEIN"/>
    <property type="match status" value="1"/>
</dbReference>
<keyword evidence="2" id="KW-1185">Reference proteome</keyword>
<dbReference type="OrthoDB" id="7553953at2759"/>
<evidence type="ECO:0000313" key="2">
    <source>
        <dbReference type="Proteomes" id="UP000036403"/>
    </source>
</evidence>
<dbReference type="InterPro" id="IPR043502">
    <property type="entry name" value="DNA/RNA_pol_sf"/>
</dbReference>
<proteinExistence type="predicted"/>
<dbReference type="AlphaFoldDB" id="A0A0J7KB10"/>
<reference evidence="1 2" key="1">
    <citation type="submission" date="2015-04" db="EMBL/GenBank/DDBJ databases">
        <title>Lasius niger genome sequencing.</title>
        <authorList>
            <person name="Konorov E.A."/>
            <person name="Nikitin M.A."/>
            <person name="Kirill M.V."/>
            <person name="Chang P."/>
        </authorList>
    </citation>
    <scope>NUCLEOTIDE SEQUENCE [LARGE SCALE GENOMIC DNA]</scope>
    <source>
        <tissue evidence="1">Whole</tissue>
    </source>
</reference>
<protein>
    <recommendedName>
        <fullName evidence="3">Peptidase aspartic putative domain-containing protein</fullName>
    </recommendedName>
</protein>
<organism evidence="1 2">
    <name type="scientific">Lasius niger</name>
    <name type="common">Black garden ant</name>
    <dbReference type="NCBI Taxonomy" id="67767"/>
    <lineage>
        <taxon>Eukaryota</taxon>
        <taxon>Metazoa</taxon>
        <taxon>Ecdysozoa</taxon>
        <taxon>Arthropoda</taxon>
        <taxon>Hexapoda</taxon>
        <taxon>Insecta</taxon>
        <taxon>Pterygota</taxon>
        <taxon>Neoptera</taxon>
        <taxon>Endopterygota</taxon>
        <taxon>Hymenoptera</taxon>
        <taxon>Apocrita</taxon>
        <taxon>Aculeata</taxon>
        <taxon>Formicoidea</taxon>
        <taxon>Formicidae</taxon>
        <taxon>Formicinae</taxon>
        <taxon>Lasius</taxon>
        <taxon>Lasius</taxon>
    </lineage>
</organism>
<evidence type="ECO:0000313" key="1">
    <source>
        <dbReference type="EMBL" id="KMQ87558.1"/>
    </source>
</evidence>
<accession>A0A0J7KB10</accession>